<dbReference type="PANTHER" id="PTHR42928">
    <property type="entry name" value="TRICARBOXYLATE-BINDING PROTEIN"/>
    <property type="match status" value="1"/>
</dbReference>
<reference evidence="3 4" key="1">
    <citation type="submission" date="2019-03" db="EMBL/GenBank/DDBJ databases">
        <title>Genomic Encyclopedia of Type Strains, Phase IV (KMG-IV): sequencing the most valuable type-strain genomes for metagenomic binning, comparative biology and taxonomic classification.</title>
        <authorList>
            <person name="Goeker M."/>
        </authorList>
    </citation>
    <scope>NUCLEOTIDE SEQUENCE [LARGE SCALE GENOMIC DNA]</scope>
    <source>
        <strain evidence="3 4">DSM 25903</strain>
    </source>
</reference>
<dbReference type="PANTHER" id="PTHR42928:SF5">
    <property type="entry name" value="BLR1237 PROTEIN"/>
    <property type="match status" value="1"/>
</dbReference>
<dbReference type="CDD" id="cd13578">
    <property type="entry name" value="PBP2_Bug27"/>
    <property type="match status" value="1"/>
</dbReference>
<dbReference type="InterPro" id="IPR005064">
    <property type="entry name" value="BUG"/>
</dbReference>
<evidence type="ECO:0000313" key="3">
    <source>
        <dbReference type="EMBL" id="TDR93026.1"/>
    </source>
</evidence>
<dbReference type="Pfam" id="PF03401">
    <property type="entry name" value="TctC"/>
    <property type="match status" value="1"/>
</dbReference>
<dbReference type="AlphaFoldDB" id="A0A4R7C854"/>
<evidence type="ECO:0000313" key="4">
    <source>
        <dbReference type="Proteomes" id="UP000295122"/>
    </source>
</evidence>
<accession>A0A4R7C854</accession>
<dbReference type="Proteomes" id="UP000295122">
    <property type="component" value="Unassembled WGS sequence"/>
</dbReference>
<dbReference type="OrthoDB" id="7374807at2"/>
<keyword evidence="3" id="KW-0675">Receptor</keyword>
<dbReference type="PIRSF" id="PIRSF017082">
    <property type="entry name" value="YflP"/>
    <property type="match status" value="1"/>
</dbReference>
<name>A0A4R7C854_9HYPH</name>
<keyword evidence="4" id="KW-1185">Reference proteome</keyword>
<protein>
    <submittedName>
        <fullName evidence="3">Tripartite-type tricarboxylate transporter receptor subunit TctC</fullName>
    </submittedName>
</protein>
<dbReference type="Gene3D" id="3.40.190.150">
    <property type="entry name" value="Bordetella uptake gene, domain 1"/>
    <property type="match status" value="1"/>
</dbReference>
<comment type="similarity">
    <text evidence="1">Belongs to the UPF0065 (bug) family.</text>
</comment>
<dbReference type="SUPFAM" id="SSF53850">
    <property type="entry name" value="Periplasmic binding protein-like II"/>
    <property type="match status" value="1"/>
</dbReference>
<dbReference type="RefSeq" id="WP_133768062.1">
    <property type="nucleotide sequence ID" value="NZ_SNZR01000011.1"/>
</dbReference>
<comment type="caution">
    <text evidence="3">The sequence shown here is derived from an EMBL/GenBank/DDBJ whole genome shotgun (WGS) entry which is preliminary data.</text>
</comment>
<gene>
    <name evidence="3" type="ORF">EV668_0273</name>
</gene>
<feature type="chain" id="PRO_5020813724" evidence="2">
    <location>
        <begin position="20"/>
        <end position="324"/>
    </location>
</feature>
<dbReference type="InterPro" id="IPR042100">
    <property type="entry name" value="Bug_dom1"/>
</dbReference>
<proteinExistence type="inferred from homology"/>
<evidence type="ECO:0000256" key="1">
    <source>
        <dbReference type="ARBA" id="ARBA00006987"/>
    </source>
</evidence>
<evidence type="ECO:0000256" key="2">
    <source>
        <dbReference type="SAM" id="SignalP"/>
    </source>
</evidence>
<sequence length="324" mass="33795">MIAKAMRAVVLAGMGAALAAGGARADSWPTRPVTLIVPFAAGGGTDAFARPIAQQLDMQLGQRVIVENRAGAGGTAGAAAAARAEPDGYTFFVGATHHAIAPAIYPKLTYDIEKDFIPVALISRPPHAVVIHPKTPANTLAELIAYAKANPDKLTYSHAGVGTTHHLAGELFKLLTGTKIRPVPYRGAGPAMVDLVAGQVNMAFDGLGSSAPQVSGGTIKALAVTSPERVPAFPDVPTAEQAGVKNFEVATWYALFAVKGTPQPVVDRMIKEVRAALATDSIKQQWAKNGSDVPDVTGKEFGTLVSSEVKRWSKVVSEAGIKME</sequence>
<dbReference type="Gene3D" id="3.40.190.10">
    <property type="entry name" value="Periplasmic binding protein-like II"/>
    <property type="match status" value="1"/>
</dbReference>
<keyword evidence="2" id="KW-0732">Signal</keyword>
<organism evidence="3 4">
    <name type="scientific">Enterovirga rhinocerotis</name>
    <dbReference type="NCBI Taxonomy" id="1339210"/>
    <lineage>
        <taxon>Bacteria</taxon>
        <taxon>Pseudomonadati</taxon>
        <taxon>Pseudomonadota</taxon>
        <taxon>Alphaproteobacteria</taxon>
        <taxon>Hyphomicrobiales</taxon>
        <taxon>Methylobacteriaceae</taxon>
        <taxon>Enterovirga</taxon>
    </lineage>
</organism>
<dbReference type="EMBL" id="SNZR01000011">
    <property type="protein sequence ID" value="TDR93026.1"/>
    <property type="molecule type" value="Genomic_DNA"/>
</dbReference>
<feature type="signal peptide" evidence="2">
    <location>
        <begin position="1"/>
        <end position="19"/>
    </location>
</feature>